<reference evidence="3 4" key="1">
    <citation type="submission" date="2017-08" db="EMBL/GenBank/DDBJ databases">
        <authorList>
            <person name="de Groot N.N."/>
        </authorList>
    </citation>
    <scope>NUCLEOTIDE SEQUENCE [LARGE SCALE GENOMIC DNA]</scope>
    <source>
        <strain evidence="3 4">JA575</strain>
    </source>
</reference>
<feature type="transmembrane region" description="Helical" evidence="1">
    <location>
        <begin position="31"/>
        <end position="52"/>
    </location>
</feature>
<dbReference type="EMBL" id="QRDT01000008">
    <property type="protein sequence ID" value="RED36240.1"/>
    <property type="molecule type" value="Genomic_DNA"/>
</dbReference>
<keyword evidence="5" id="KW-1185">Reference proteome</keyword>
<dbReference type="AlphaFoldDB" id="A0A336JM95"/>
<feature type="transmembrane region" description="Helical" evidence="1">
    <location>
        <begin position="64"/>
        <end position="93"/>
    </location>
</feature>
<name>A0A336JM95_9BRAD</name>
<dbReference type="Proteomes" id="UP000256343">
    <property type="component" value="Unassembled WGS sequence"/>
</dbReference>
<keyword evidence="1" id="KW-0812">Transmembrane</keyword>
<dbReference type="RefSeq" id="WP_114357861.1">
    <property type="nucleotide sequence ID" value="NZ_QRDT01000008.1"/>
</dbReference>
<proteinExistence type="predicted"/>
<dbReference type="OrthoDB" id="8141461at2"/>
<evidence type="ECO:0000313" key="3">
    <source>
        <dbReference type="EMBL" id="SSW90800.1"/>
    </source>
</evidence>
<sequence>MAVRLIIAWVLLAVVVAWGAWFVVRASRRALWVRVAIASIVLVGCAASFWMFGDHLDKTLGAVIGYFLLWGSVFVLSGACAGVIVGTVIALSLG</sequence>
<accession>A0A336JM95</accession>
<reference evidence="2 5" key="2">
    <citation type="submission" date="2018-07" db="EMBL/GenBank/DDBJ databases">
        <title>Genomic Encyclopedia of Archaeal and Bacterial Type Strains, Phase II (KMG-II): from individual species to whole genera.</title>
        <authorList>
            <person name="Goeker M."/>
        </authorList>
    </citation>
    <scope>NUCLEOTIDE SEQUENCE [LARGE SCALE GENOMIC DNA]</scope>
    <source>
        <strain evidence="2 5">JA575</strain>
    </source>
</reference>
<dbReference type="Proteomes" id="UP000252631">
    <property type="component" value="Unassembled WGS sequence"/>
</dbReference>
<keyword evidence="1" id="KW-1133">Transmembrane helix</keyword>
<organism evidence="3 4">
    <name type="scientific">Rhodopseudomonas pentothenatexigens</name>
    <dbReference type="NCBI Taxonomy" id="999699"/>
    <lineage>
        <taxon>Bacteria</taxon>
        <taxon>Pseudomonadati</taxon>
        <taxon>Pseudomonadota</taxon>
        <taxon>Alphaproteobacteria</taxon>
        <taxon>Hyphomicrobiales</taxon>
        <taxon>Nitrobacteraceae</taxon>
        <taxon>Rhodopseudomonas</taxon>
    </lineage>
</organism>
<dbReference type="EMBL" id="UFQQ01000008">
    <property type="protein sequence ID" value="SSW90800.1"/>
    <property type="molecule type" value="Genomic_DNA"/>
</dbReference>
<feature type="transmembrane region" description="Helical" evidence="1">
    <location>
        <begin position="6"/>
        <end position="24"/>
    </location>
</feature>
<evidence type="ECO:0000256" key="1">
    <source>
        <dbReference type="SAM" id="Phobius"/>
    </source>
</evidence>
<keyword evidence="1" id="KW-0472">Membrane</keyword>
<evidence type="ECO:0000313" key="4">
    <source>
        <dbReference type="Proteomes" id="UP000252631"/>
    </source>
</evidence>
<gene>
    <name evidence="2" type="ORF">BJ125_108175</name>
    <name evidence="3" type="ORF">SAMN05892882_108175</name>
</gene>
<evidence type="ECO:0000313" key="5">
    <source>
        <dbReference type="Proteomes" id="UP000256343"/>
    </source>
</evidence>
<evidence type="ECO:0000313" key="2">
    <source>
        <dbReference type="EMBL" id="RED36240.1"/>
    </source>
</evidence>
<protein>
    <submittedName>
        <fullName evidence="3">Uncharacterized protein</fullName>
    </submittedName>
</protein>